<feature type="transmembrane region" description="Helical" evidence="7">
    <location>
        <begin position="100"/>
        <end position="128"/>
    </location>
</feature>
<dbReference type="Pfam" id="PF04511">
    <property type="entry name" value="DER1"/>
    <property type="match status" value="1"/>
</dbReference>
<gene>
    <name evidence="8" type="ORF">RDWZM_007385</name>
</gene>
<reference evidence="8" key="1">
    <citation type="submission" date="2022-12" db="EMBL/GenBank/DDBJ databases">
        <title>Genome assemblies of Blomia tropicalis.</title>
        <authorList>
            <person name="Cui Y."/>
        </authorList>
    </citation>
    <scope>NUCLEOTIDE SEQUENCE</scope>
    <source>
        <tissue evidence="8">Adult mites</tissue>
    </source>
</reference>
<dbReference type="OMA" id="TSMANIC"/>
<keyword evidence="9" id="KW-1185">Reference proteome</keyword>
<accession>A0A9Q0LXB2</accession>
<organism evidence="8 9">
    <name type="scientific">Blomia tropicalis</name>
    <name type="common">Mite</name>
    <dbReference type="NCBI Taxonomy" id="40697"/>
    <lineage>
        <taxon>Eukaryota</taxon>
        <taxon>Metazoa</taxon>
        <taxon>Ecdysozoa</taxon>
        <taxon>Arthropoda</taxon>
        <taxon>Chelicerata</taxon>
        <taxon>Arachnida</taxon>
        <taxon>Acari</taxon>
        <taxon>Acariformes</taxon>
        <taxon>Sarcoptiformes</taxon>
        <taxon>Astigmata</taxon>
        <taxon>Glycyphagoidea</taxon>
        <taxon>Echimyopodidae</taxon>
        <taxon>Blomia</taxon>
    </lineage>
</organism>
<keyword evidence="3 7" id="KW-0812">Transmembrane</keyword>
<keyword evidence="5 7" id="KW-1133">Transmembrane helix</keyword>
<comment type="similarity">
    <text evidence="2">Belongs to the derlin family.</text>
</comment>
<evidence type="ECO:0000313" key="8">
    <source>
        <dbReference type="EMBL" id="KAJ6216228.1"/>
    </source>
</evidence>
<evidence type="ECO:0008006" key="10">
    <source>
        <dbReference type="Google" id="ProtNLM"/>
    </source>
</evidence>
<dbReference type="EMBL" id="JAPWDV010000003">
    <property type="protein sequence ID" value="KAJ6216228.1"/>
    <property type="molecule type" value="Genomic_DNA"/>
</dbReference>
<sequence>MVHVDTANNKGLVWIVGLFANSSYSKNLETGEFIGRPADYLFMLIFNWFALMWLAVFMNLYLLMDPLILSVLYVWCNLNPEVIVSFWFGTKFQAQYLPWVLLGFNFLLGNGGFYEILGIVVGHIYFYIKYKYPAANDGVQLFETPPILYRYLPSFSPTNCYQFIVYRQFNKSIQINHKYCSSTYANPSNSGMYFEFEITNSGETDGSQLSNSKSNSNGTYASELVEKSAQPINRSISPRKNEYGSSFSSSSLLSQSPSRSSFLSPLTSTPMSAQLHRRYSIHSGSTPFTLNSLPDNENVTFCDLALITKKKILQLNYNYAKGLNEEISQPDVKLNPTLCKHSNKDLRREVLLASIQRSLSVSSDDLSFSPSTCKINELNAKESSDINKNYNESEDLPMEVASNSTKGLLTNYKAMPSICSNISTDEIMGDYCSSVHELKGKSPISRIRARRSLNSTCYTPMENQNNCMNSTMTFTSTTSMAGSKNGGNHCRNFMSKKLNQNSLNLINNGMGNYGNSSTGNYYSNSASPKMTITVSSSLENSLKKRIHSSSPSKYSSPYHTISNSVCKDFNLIFANASSPFLSEWDMAFKRLKVMHCNMESNEADNLKEDNHIDRTEQMVNTNLSLPQYVSNNVQPEHDLNELAQDFHRLKTPFT</sequence>
<evidence type="ECO:0000313" key="9">
    <source>
        <dbReference type="Proteomes" id="UP001142055"/>
    </source>
</evidence>
<dbReference type="GO" id="GO:0006950">
    <property type="term" value="P:response to stress"/>
    <property type="evidence" value="ECO:0007669"/>
    <property type="project" value="UniProtKB-ARBA"/>
</dbReference>
<keyword evidence="4" id="KW-0256">Endoplasmic reticulum</keyword>
<dbReference type="GO" id="GO:0005789">
    <property type="term" value="C:endoplasmic reticulum membrane"/>
    <property type="evidence" value="ECO:0007669"/>
    <property type="project" value="UniProtKB-SubCell"/>
</dbReference>
<evidence type="ECO:0000256" key="6">
    <source>
        <dbReference type="ARBA" id="ARBA00023136"/>
    </source>
</evidence>
<feature type="transmembrane region" description="Helical" evidence="7">
    <location>
        <begin position="67"/>
        <end position="88"/>
    </location>
</feature>
<dbReference type="AlphaFoldDB" id="A0A9Q0LXB2"/>
<dbReference type="InterPro" id="IPR007599">
    <property type="entry name" value="DER1"/>
</dbReference>
<evidence type="ECO:0000256" key="2">
    <source>
        <dbReference type="ARBA" id="ARBA00008917"/>
    </source>
</evidence>
<feature type="transmembrane region" description="Helical" evidence="7">
    <location>
        <begin position="40"/>
        <end position="61"/>
    </location>
</feature>
<protein>
    <recommendedName>
        <fullName evidence="10">Derlin</fullName>
    </recommendedName>
</protein>
<dbReference type="PANTHER" id="PTHR11009">
    <property type="entry name" value="DER1-LIKE PROTEIN, DERLIN"/>
    <property type="match status" value="1"/>
</dbReference>
<comment type="subcellular location">
    <subcellularLocation>
        <location evidence="1">Endoplasmic reticulum membrane</location>
        <topology evidence="1">Multi-pass membrane protein</topology>
    </subcellularLocation>
</comment>
<comment type="caution">
    <text evidence="8">The sequence shown here is derived from an EMBL/GenBank/DDBJ whole genome shotgun (WGS) entry which is preliminary data.</text>
</comment>
<keyword evidence="6 7" id="KW-0472">Membrane</keyword>
<evidence type="ECO:0000256" key="4">
    <source>
        <dbReference type="ARBA" id="ARBA00022824"/>
    </source>
</evidence>
<name>A0A9Q0LXB2_BLOTA</name>
<evidence type="ECO:0000256" key="1">
    <source>
        <dbReference type="ARBA" id="ARBA00004477"/>
    </source>
</evidence>
<proteinExistence type="inferred from homology"/>
<dbReference type="Proteomes" id="UP001142055">
    <property type="component" value="Chromosome 3"/>
</dbReference>
<evidence type="ECO:0000256" key="3">
    <source>
        <dbReference type="ARBA" id="ARBA00022692"/>
    </source>
</evidence>
<evidence type="ECO:0000256" key="5">
    <source>
        <dbReference type="ARBA" id="ARBA00022989"/>
    </source>
</evidence>
<evidence type="ECO:0000256" key="7">
    <source>
        <dbReference type="SAM" id="Phobius"/>
    </source>
</evidence>